<feature type="transmembrane region" description="Helical" evidence="1">
    <location>
        <begin position="12"/>
        <end position="29"/>
    </location>
</feature>
<keyword evidence="1" id="KW-1133">Transmembrane helix</keyword>
<accession>A0A4V6A118</accession>
<sequence length="75" mass="8798">MESQDLSVKCQKIIGIFLLVCLLIYFYSITEGILTNGRNATNKACQKFHETNSYDPYDISELLRRYRKRMAQKLC</sequence>
<organism evidence="2 3">
    <name type="scientific">Steinernema carpocapsae</name>
    <name type="common">Entomopathogenic nematode</name>
    <dbReference type="NCBI Taxonomy" id="34508"/>
    <lineage>
        <taxon>Eukaryota</taxon>
        <taxon>Metazoa</taxon>
        <taxon>Ecdysozoa</taxon>
        <taxon>Nematoda</taxon>
        <taxon>Chromadorea</taxon>
        <taxon>Rhabditida</taxon>
        <taxon>Tylenchina</taxon>
        <taxon>Panagrolaimomorpha</taxon>
        <taxon>Strongyloidoidea</taxon>
        <taxon>Steinernematidae</taxon>
        <taxon>Steinernema</taxon>
    </lineage>
</organism>
<gene>
    <name evidence="2" type="ORF">L596_020853</name>
</gene>
<keyword evidence="1" id="KW-0472">Membrane</keyword>
<evidence type="ECO:0000256" key="1">
    <source>
        <dbReference type="SAM" id="Phobius"/>
    </source>
</evidence>
<evidence type="ECO:0000313" key="2">
    <source>
        <dbReference type="EMBL" id="TKR73555.1"/>
    </source>
</evidence>
<keyword evidence="3" id="KW-1185">Reference proteome</keyword>
<reference evidence="2 3" key="1">
    <citation type="journal article" date="2015" name="Genome Biol.">
        <title>Comparative genomics of Steinernema reveals deeply conserved gene regulatory networks.</title>
        <authorList>
            <person name="Dillman A.R."/>
            <person name="Macchietto M."/>
            <person name="Porter C.F."/>
            <person name="Rogers A."/>
            <person name="Williams B."/>
            <person name="Antoshechkin I."/>
            <person name="Lee M.M."/>
            <person name="Goodwin Z."/>
            <person name="Lu X."/>
            <person name="Lewis E.E."/>
            <person name="Goodrich-Blair H."/>
            <person name="Stock S.P."/>
            <person name="Adams B.J."/>
            <person name="Sternberg P.W."/>
            <person name="Mortazavi A."/>
        </authorList>
    </citation>
    <scope>NUCLEOTIDE SEQUENCE [LARGE SCALE GENOMIC DNA]</scope>
    <source>
        <strain evidence="2 3">ALL</strain>
    </source>
</reference>
<evidence type="ECO:0000313" key="3">
    <source>
        <dbReference type="Proteomes" id="UP000298663"/>
    </source>
</evidence>
<protein>
    <submittedName>
        <fullName evidence="2">Uncharacterized protein</fullName>
    </submittedName>
</protein>
<dbReference type="Proteomes" id="UP000298663">
    <property type="component" value="Unassembled WGS sequence"/>
</dbReference>
<name>A0A4V6A118_STECR</name>
<comment type="caution">
    <text evidence="2">The sequence shown here is derived from an EMBL/GenBank/DDBJ whole genome shotgun (WGS) entry which is preliminary data.</text>
</comment>
<proteinExistence type="predicted"/>
<reference evidence="2 3" key="2">
    <citation type="journal article" date="2019" name="G3 (Bethesda)">
        <title>Hybrid Assembly of the Genome of the Entomopathogenic Nematode Steinernema carpocapsae Identifies the X-Chromosome.</title>
        <authorList>
            <person name="Serra L."/>
            <person name="Macchietto M."/>
            <person name="Macias-Munoz A."/>
            <person name="McGill C.J."/>
            <person name="Rodriguez I.M."/>
            <person name="Rodriguez B."/>
            <person name="Murad R."/>
            <person name="Mortazavi A."/>
        </authorList>
    </citation>
    <scope>NUCLEOTIDE SEQUENCE [LARGE SCALE GENOMIC DNA]</scope>
    <source>
        <strain evidence="2 3">ALL</strain>
    </source>
</reference>
<dbReference type="AlphaFoldDB" id="A0A4V6A118"/>
<dbReference type="EMBL" id="AZBU02000006">
    <property type="protein sequence ID" value="TKR73555.1"/>
    <property type="molecule type" value="Genomic_DNA"/>
</dbReference>
<keyword evidence="1" id="KW-0812">Transmembrane</keyword>